<evidence type="ECO:0000313" key="8">
    <source>
        <dbReference type="Proteomes" id="UP000663829"/>
    </source>
</evidence>
<evidence type="ECO:0000313" key="6">
    <source>
        <dbReference type="EMBL" id="CAF1011619.1"/>
    </source>
</evidence>
<evidence type="ECO:0000313" key="7">
    <source>
        <dbReference type="EMBL" id="CAF3782963.1"/>
    </source>
</evidence>
<keyword evidence="1 3" id="KW-0853">WD repeat</keyword>
<organism evidence="6 8">
    <name type="scientific">Didymodactylos carnosus</name>
    <dbReference type="NCBI Taxonomy" id="1234261"/>
    <lineage>
        <taxon>Eukaryota</taxon>
        <taxon>Metazoa</taxon>
        <taxon>Spiralia</taxon>
        <taxon>Gnathifera</taxon>
        <taxon>Rotifera</taxon>
        <taxon>Eurotatoria</taxon>
        <taxon>Bdelloidea</taxon>
        <taxon>Philodinida</taxon>
        <taxon>Philodinidae</taxon>
        <taxon>Didymodactylos</taxon>
    </lineage>
</organism>
<dbReference type="CDD" id="cd00200">
    <property type="entry name" value="WD40"/>
    <property type="match status" value="1"/>
</dbReference>
<reference evidence="6" key="1">
    <citation type="submission" date="2021-02" db="EMBL/GenBank/DDBJ databases">
        <authorList>
            <person name="Nowell W R."/>
        </authorList>
    </citation>
    <scope>NUCLEOTIDE SEQUENCE</scope>
</reference>
<dbReference type="SMART" id="SM00320">
    <property type="entry name" value="WD40"/>
    <property type="match status" value="5"/>
</dbReference>
<dbReference type="Proteomes" id="UP000681722">
    <property type="component" value="Unassembled WGS sequence"/>
</dbReference>
<evidence type="ECO:0000256" key="3">
    <source>
        <dbReference type="PROSITE-ProRule" id="PRU00221"/>
    </source>
</evidence>
<feature type="compositionally biased region" description="Polar residues" evidence="5">
    <location>
        <begin position="154"/>
        <end position="164"/>
    </location>
</feature>
<keyword evidence="8" id="KW-1185">Reference proteome</keyword>
<feature type="compositionally biased region" description="Low complexity" evidence="5">
    <location>
        <begin position="31"/>
        <end position="59"/>
    </location>
</feature>
<comment type="caution">
    <text evidence="6">The sequence shown here is derived from an EMBL/GenBank/DDBJ whole genome shotgun (WGS) entry which is preliminary data.</text>
</comment>
<dbReference type="Gene3D" id="2.130.10.10">
    <property type="entry name" value="YVTN repeat-like/Quinoprotein amine dehydrogenase"/>
    <property type="match status" value="2"/>
</dbReference>
<dbReference type="InterPro" id="IPR040066">
    <property type="entry name" value="WDR31"/>
</dbReference>
<dbReference type="EMBL" id="CAJNOQ010003422">
    <property type="protein sequence ID" value="CAF1011619.1"/>
    <property type="molecule type" value="Genomic_DNA"/>
</dbReference>
<dbReference type="InterPro" id="IPR019775">
    <property type="entry name" value="WD40_repeat_CS"/>
</dbReference>
<gene>
    <name evidence="6" type="ORF">GPM918_LOCUS14297</name>
    <name evidence="7" type="ORF">SRO942_LOCUS14297</name>
</gene>
<dbReference type="SUPFAM" id="SSF50978">
    <property type="entry name" value="WD40 repeat-like"/>
    <property type="match status" value="1"/>
</dbReference>
<dbReference type="PROSITE" id="PS50294">
    <property type="entry name" value="WD_REPEATS_REGION"/>
    <property type="match status" value="3"/>
</dbReference>
<proteinExistence type="predicted"/>
<sequence length="941" mass="104745">MSNGITTNNSEFKRPAPPTTFHSRFGFKSPNVATSALNTNSSSRSVSPISTASSSSTTSGIKPKELKNGQIQSKTIPSNNKLEITRPTKSSSSKHIAQSYSPYSKQTNSNEKLTNNRTEPPSSNSRTTLKSNRDLVNNKQIPPQPPSSLTSTTAANFTRSSRTPSRIVHETNVPSVLSPRTPSKTNMARGISPKPVRPVQTQIQQQQDVSSLKDKVKEQKRKDFFSKPPGLPKQTPVNGVHSQRLLVTNNNEHVDTIDTNTNFQSLTLDENDHNQIIASNSGDVNKNLTSQLTMKPVLITTQNSHQCNEPKLANAESQQSFIPRGKSSDSAYASLHNSISSTQQQSQTPNVAAPLTLTFVKPRTNSNVISPQSNRDRHISALSLDSSSAVSDLLNNDILEDDNCSLKSDDLMCDFDDTLTMDSSQVSTKNDRINSFSLTDQRQHENKQLVKGTSTPTPNTLHNKLYDYSIASNLLPSSSISNNSSSSFVQHKSVIDDRKDKRASTSVFYSPKDNRDGSLLESLDELTRLNGSHKIMTRSVSLKPPSSLPPLEDAEQIPMDIESYRQVMKDVTVVKTILHQLDRLLKQNDVDVNPLMSDSMINSLYGGDLQSSTISNSKRTLNDVRLSSSTDDTNILYDDLLKEIVTLRKEKEQDKNTIRLLQEQMNIVWYDFTTHQVRRRWIGHEHDVVKVIYGQKTGLIISSSRDRTIRFWSTTSDKPSKILEGHELVVTGIAVNPDNTTLCSGSRDNTIRFWDTDSGRNLKVLTIGRNLITDIRWSTDGTWIAQTGEDKEIKIYDARTMTQAVSFPKKQYIQTSCDISHDNRFLISTSNGFNNSGAEVSLWDVRQRQLLSEFNGHTQTVNCARFVDHDPSLAISCGNDGRVVLWDIQRSMAVSDLFIENSVALSSIAVLTVQSFATSGLDGKLNLMQRNNRRLQLIDQV</sequence>
<evidence type="ECO:0000256" key="5">
    <source>
        <dbReference type="SAM" id="MobiDB-lite"/>
    </source>
</evidence>
<dbReference type="Pfam" id="PF00400">
    <property type="entry name" value="WD40"/>
    <property type="match status" value="4"/>
</dbReference>
<evidence type="ECO:0000256" key="4">
    <source>
        <dbReference type="SAM" id="Coils"/>
    </source>
</evidence>
<dbReference type="InterPro" id="IPR020472">
    <property type="entry name" value="WD40_PAC1"/>
</dbReference>
<dbReference type="Proteomes" id="UP000663829">
    <property type="component" value="Unassembled WGS sequence"/>
</dbReference>
<feature type="repeat" description="WD" evidence="3">
    <location>
        <begin position="681"/>
        <end position="722"/>
    </location>
</feature>
<feature type="coiled-coil region" evidence="4">
    <location>
        <begin position="637"/>
        <end position="664"/>
    </location>
</feature>
<dbReference type="InterPro" id="IPR015943">
    <property type="entry name" value="WD40/YVTN_repeat-like_dom_sf"/>
</dbReference>
<evidence type="ECO:0000256" key="1">
    <source>
        <dbReference type="ARBA" id="ARBA00022574"/>
    </source>
</evidence>
<feature type="compositionally biased region" description="Polar residues" evidence="5">
    <location>
        <begin position="1"/>
        <end position="10"/>
    </location>
</feature>
<evidence type="ECO:0000256" key="2">
    <source>
        <dbReference type="ARBA" id="ARBA00022737"/>
    </source>
</evidence>
<name>A0A814HL74_9BILA</name>
<dbReference type="PROSITE" id="PS00678">
    <property type="entry name" value="WD_REPEATS_1"/>
    <property type="match status" value="2"/>
</dbReference>
<dbReference type="InterPro" id="IPR036322">
    <property type="entry name" value="WD40_repeat_dom_sf"/>
</dbReference>
<feature type="compositionally biased region" description="Polar residues" evidence="5">
    <location>
        <begin position="172"/>
        <end position="186"/>
    </location>
</feature>
<accession>A0A814HL74</accession>
<dbReference type="AlphaFoldDB" id="A0A814HL74"/>
<keyword evidence="2" id="KW-0677">Repeat</keyword>
<feature type="compositionally biased region" description="Polar residues" evidence="5">
    <location>
        <begin position="69"/>
        <end position="141"/>
    </location>
</feature>
<keyword evidence="4" id="KW-0175">Coiled coil</keyword>
<dbReference type="PRINTS" id="PR00320">
    <property type="entry name" value="GPROTEINBRPT"/>
</dbReference>
<feature type="region of interest" description="Disordered" evidence="5">
    <location>
        <begin position="1"/>
        <end position="213"/>
    </location>
</feature>
<dbReference type="PROSITE" id="PS50082">
    <property type="entry name" value="WD_REPEATS_2"/>
    <property type="match status" value="3"/>
</dbReference>
<feature type="repeat" description="WD" evidence="3">
    <location>
        <begin position="723"/>
        <end position="764"/>
    </location>
</feature>
<dbReference type="PANTHER" id="PTHR19869">
    <property type="entry name" value="SPERMATID WD-REPEAT PROTEIN"/>
    <property type="match status" value="1"/>
</dbReference>
<protein>
    <submittedName>
        <fullName evidence="6">Uncharacterized protein</fullName>
    </submittedName>
</protein>
<dbReference type="OrthoDB" id="6262491at2759"/>
<dbReference type="InterPro" id="IPR001680">
    <property type="entry name" value="WD40_rpt"/>
</dbReference>
<dbReference type="EMBL" id="CAJOBC010003422">
    <property type="protein sequence ID" value="CAF3782963.1"/>
    <property type="molecule type" value="Genomic_DNA"/>
</dbReference>
<dbReference type="PANTHER" id="PTHR19869:SF1">
    <property type="entry name" value="WD REPEAT-CONTAINING PROTEIN 31"/>
    <property type="match status" value="1"/>
</dbReference>
<feature type="repeat" description="WD" evidence="3">
    <location>
        <begin position="854"/>
        <end position="896"/>
    </location>
</feature>